<dbReference type="PANTHER" id="PTHR12302:SF26">
    <property type="entry name" value="BLR1266 PROTEIN"/>
    <property type="match status" value="1"/>
</dbReference>
<dbReference type="AlphaFoldDB" id="A0A418ZZS9"/>
<name>A0A418ZZS9_9RHOB</name>
<dbReference type="PROSITE" id="PS50830">
    <property type="entry name" value="TNASE_3"/>
    <property type="match status" value="1"/>
</dbReference>
<evidence type="ECO:0000313" key="2">
    <source>
        <dbReference type="EMBL" id="RJL06017.1"/>
    </source>
</evidence>
<reference evidence="2 3" key="1">
    <citation type="submission" date="2018-09" db="EMBL/GenBank/DDBJ databases">
        <title>Paracoccus onubensis nov. sp. a moderate halophilic bacterium isolated from Gruta de las Maravillas (Aracena, Spain).</title>
        <authorList>
            <person name="Jurado V."/>
            <person name="Gutierrez-Patricio S."/>
            <person name="Gonzalez-Pimentel J.L."/>
            <person name="Laiz L."/>
            <person name="Saiz-Jimenez C."/>
        </authorList>
    </citation>
    <scope>NUCLEOTIDE SEQUENCE [LARGE SCALE GENOMIC DNA]</scope>
    <source>
        <strain evidence="2 3">DSM 19484</strain>
    </source>
</reference>
<protein>
    <submittedName>
        <fullName evidence="2">Thermonuclease family protein</fullName>
    </submittedName>
</protein>
<dbReference type="Gene3D" id="2.40.50.90">
    <property type="match status" value="1"/>
</dbReference>
<accession>A0A418ZZS9</accession>
<evidence type="ECO:0000313" key="3">
    <source>
        <dbReference type="Proteomes" id="UP000285530"/>
    </source>
</evidence>
<dbReference type="SMART" id="SM00318">
    <property type="entry name" value="SNc"/>
    <property type="match status" value="1"/>
</dbReference>
<sequence>MENIPVTSHSHRATKALLAVAATTILWGCLAENSSADAHQLAGLATVVDGDGLRLAGQTIRIHGIDAPEQSQSCAAADGSQWSCGQAATRRMSELVAGRDVKCRQTDRDHYDRVVAVCEVAGMDLGQVLVAEGLAWAYRFYSDDYVAAEDSARQRALGIWSAPNRPAWGYRAESRALQPAAQFMGSSSDSKCRIKGNISRGGERIYHVPGSRHYEATQINTSHGERWFCSVAEATAAGWRPPRSR</sequence>
<dbReference type="RefSeq" id="WP_119885505.1">
    <property type="nucleotide sequence ID" value="NZ_CP067169.1"/>
</dbReference>
<dbReference type="Proteomes" id="UP000285530">
    <property type="component" value="Unassembled WGS sequence"/>
</dbReference>
<dbReference type="EMBL" id="QZEV01000014">
    <property type="protein sequence ID" value="RJL06017.1"/>
    <property type="molecule type" value="Genomic_DNA"/>
</dbReference>
<organism evidence="2 3">
    <name type="scientific">Paracoccus aestuarii</name>
    <dbReference type="NCBI Taxonomy" id="453842"/>
    <lineage>
        <taxon>Bacteria</taxon>
        <taxon>Pseudomonadati</taxon>
        <taxon>Pseudomonadota</taxon>
        <taxon>Alphaproteobacteria</taxon>
        <taxon>Rhodobacterales</taxon>
        <taxon>Paracoccaceae</taxon>
        <taxon>Paracoccus</taxon>
    </lineage>
</organism>
<dbReference type="SUPFAM" id="SSF50199">
    <property type="entry name" value="Staphylococcal nuclease"/>
    <property type="match status" value="1"/>
</dbReference>
<dbReference type="Pfam" id="PF00565">
    <property type="entry name" value="SNase"/>
    <property type="match status" value="1"/>
</dbReference>
<dbReference type="InterPro" id="IPR016071">
    <property type="entry name" value="Staphylococal_nuclease_OB-fold"/>
</dbReference>
<comment type="caution">
    <text evidence="2">The sequence shown here is derived from an EMBL/GenBank/DDBJ whole genome shotgun (WGS) entry which is preliminary data.</text>
</comment>
<feature type="domain" description="TNase-like" evidence="1">
    <location>
        <begin position="38"/>
        <end position="162"/>
    </location>
</feature>
<keyword evidence="3" id="KW-1185">Reference proteome</keyword>
<gene>
    <name evidence="2" type="ORF">D3P06_04985</name>
</gene>
<evidence type="ECO:0000259" key="1">
    <source>
        <dbReference type="PROSITE" id="PS50830"/>
    </source>
</evidence>
<proteinExistence type="predicted"/>
<dbReference type="OrthoDB" id="9805504at2"/>
<dbReference type="InterPro" id="IPR035437">
    <property type="entry name" value="SNase_OB-fold_sf"/>
</dbReference>
<dbReference type="PANTHER" id="PTHR12302">
    <property type="entry name" value="EBNA2 BINDING PROTEIN P100"/>
    <property type="match status" value="1"/>
</dbReference>